<dbReference type="AlphaFoldDB" id="A0A034WYW0"/>
<dbReference type="VEuPathDB" id="VectorBase:LOC119178410"/>
<evidence type="ECO:0000313" key="1">
    <source>
        <dbReference type="EMBL" id="JAC58988.1"/>
    </source>
</evidence>
<dbReference type="GO" id="GO:0043176">
    <property type="term" value="F:amine binding"/>
    <property type="evidence" value="ECO:0007669"/>
    <property type="project" value="InterPro"/>
</dbReference>
<dbReference type="SMR" id="A0A034WYW0"/>
<dbReference type="OrthoDB" id="10283684at2759"/>
<dbReference type="Gene3D" id="2.40.128.20">
    <property type="match status" value="1"/>
</dbReference>
<organism evidence="1">
    <name type="scientific">Rhipicephalus microplus</name>
    <name type="common">Cattle tick</name>
    <name type="synonym">Boophilus microplus</name>
    <dbReference type="NCBI Taxonomy" id="6941"/>
    <lineage>
        <taxon>Eukaryota</taxon>
        <taxon>Metazoa</taxon>
        <taxon>Ecdysozoa</taxon>
        <taxon>Arthropoda</taxon>
        <taxon>Chelicerata</taxon>
        <taxon>Arachnida</taxon>
        <taxon>Acari</taxon>
        <taxon>Parasitiformes</taxon>
        <taxon>Ixodida</taxon>
        <taxon>Ixodoidea</taxon>
        <taxon>Ixodidae</taxon>
        <taxon>Rhipicephalinae</taxon>
        <taxon>Rhipicephalus</taxon>
        <taxon>Boophilus</taxon>
    </lineage>
</organism>
<dbReference type="EMBL" id="GHWJ01008196">
    <property type="protein sequence ID" value="NOV40933.1"/>
    <property type="molecule type" value="Transcribed_RNA"/>
</dbReference>
<dbReference type="EMBL" id="GBBR01000074">
    <property type="protein sequence ID" value="JAC58988.1"/>
    <property type="molecule type" value="Transcribed_RNA"/>
</dbReference>
<dbReference type="SUPFAM" id="SSF50814">
    <property type="entry name" value="Lipocalins"/>
    <property type="match status" value="1"/>
</dbReference>
<dbReference type="InterPro" id="IPR012674">
    <property type="entry name" value="Calycin"/>
</dbReference>
<dbReference type="GO" id="GO:0030682">
    <property type="term" value="P:symbiont-mediated perturbation of host defenses"/>
    <property type="evidence" value="ECO:0007669"/>
    <property type="project" value="InterPro"/>
</dbReference>
<name>A0A034WYW0_RHIMP</name>
<proteinExistence type="predicted"/>
<reference evidence="2" key="2">
    <citation type="submission" date="2019-09" db="EMBL/GenBank/DDBJ databases">
        <title>Organ-specific transcriptomic study of the physiology of the cattle tick, Rhipicephalus microplus.</title>
        <authorList>
            <person name="Tirloni L."/>
            <person name="Braz G."/>
            <person name="Gandara A.C.P."/>
            <person name="Sabadin G.A."/>
            <person name="da Silva R.M."/>
            <person name="Guizzo M.G."/>
            <person name="Machado J.A."/>
            <person name="Costa E.P."/>
            <person name="Gomes H.F."/>
            <person name="Moraes J."/>
            <person name="Mota M.B.S."/>
            <person name="Mesquita R.D."/>
            <person name="Alvarenga P.H."/>
            <person name="Alves F."/>
            <person name="Seixas A."/>
            <person name="da Fonseca R.N."/>
            <person name="Fogaca A."/>
            <person name="Logullo C."/>
            <person name="Tanaka A."/>
            <person name="Daffre S."/>
            <person name="Termignoni C."/>
            <person name="Vaz I.S.Jr."/>
            <person name="Oliveira P.L."/>
            <person name="Ribeiro J.M."/>
        </authorList>
    </citation>
    <scope>NUCLEOTIDE SEQUENCE</scope>
    <source>
        <strain evidence="2">Porto Alegre</strain>
    </source>
</reference>
<dbReference type="Pfam" id="PF02098">
    <property type="entry name" value="His_binding"/>
    <property type="match status" value="1"/>
</dbReference>
<evidence type="ECO:0000313" key="2">
    <source>
        <dbReference type="EMBL" id="NOV40933.1"/>
    </source>
</evidence>
<protein>
    <submittedName>
        <fullName evidence="1">Lipocalin 18</fullName>
    </submittedName>
    <submittedName>
        <fullName evidence="2">Putative lipocalin-5 1</fullName>
    </submittedName>
</protein>
<reference evidence="1" key="1">
    <citation type="journal article" date="2014" name="PLoS ONE">
        <title>Proteomic Analysis of Cattle Tick Rhipicephalus (Boophilus) microplus Saliva: A Comparison between Partially and Fully Engorged Females.</title>
        <authorList>
            <person name="Tirloni L."/>
            <person name="Reck J."/>
            <person name="Terra R.M."/>
            <person name="Martins J.R."/>
            <person name="Mulenga A."/>
            <person name="Sherman N.E."/>
            <person name="Fox J.W."/>
            <person name="Yates J.R.III."/>
            <person name="Termignoni C."/>
            <person name="Pinto A.F."/>
            <person name="da Silva Vaz I.Jr."/>
        </authorList>
    </citation>
    <scope>NUCLEOTIDE SEQUENCE</scope>
</reference>
<accession>A0A034WYW0</accession>
<sequence length="188" mass="21640">MEPRTFIAKDMALYISFFSVALCVAWAKPRDHYKDDVPDAFKIFRDHAYGVTILDSDGDGELECMTTKRTEYNPEAPSATFVWILKGLNGHEKKNIPFHVRPSNSSHEVLLNFDDDNRDRILTVLYTDYKDCVVVEMPLLGKEECMLVVTREVKDAVPQHCFEHYDSNCDNKVTTYDPDVCSQVEDDF</sequence>
<dbReference type="InterPro" id="IPR002970">
    <property type="entry name" value="Tick_his-bd"/>
</dbReference>